<evidence type="ECO:0008006" key="4">
    <source>
        <dbReference type="Google" id="ProtNLM"/>
    </source>
</evidence>
<dbReference type="KEGG" id="lcre:Pla8534_58730"/>
<accession>A0A518E1R8</accession>
<feature type="signal peptide" evidence="1">
    <location>
        <begin position="1"/>
        <end position="27"/>
    </location>
</feature>
<dbReference type="AlphaFoldDB" id="A0A518E1R8"/>
<evidence type="ECO:0000313" key="3">
    <source>
        <dbReference type="Proteomes" id="UP000317648"/>
    </source>
</evidence>
<dbReference type="Proteomes" id="UP000317648">
    <property type="component" value="Chromosome"/>
</dbReference>
<dbReference type="RefSeq" id="WP_145056899.1">
    <property type="nucleotide sequence ID" value="NZ_CP036433.1"/>
</dbReference>
<dbReference type="EMBL" id="CP036433">
    <property type="protein sequence ID" value="QDU98012.1"/>
    <property type="molecule type" value="Genomic_DNA"/>
</dbReference>
<proteinExistence type="predicted"/>
<evidence type="ECO:0000256" key="1">
    <source>
        <dbReference type="SAM" id="SignalP"/>
    </source>
</evidence>
<sequence length="329" mass="36875" precursor="true">MILTCKSAWLSAVLMLFSLFPAHAVQAAPPAEKPALKITPGKVIVPFDRMRRIWGELVSVDLEKQTGVFRNEGDDVEFPFTVMPYAEMLHHATFGDLRDFKIGERAIFRMHENEAGEWVWLTYIQDEMNMLNGHKEYYLVDAIDADRGRIEFTQAKADKSYVRESGLFLETNDETRYWKNGQPAKFSDIQVGDALRAKTHGVGKGRVRVCWHIFLDDESLLKFQAEQMEVHAQRMAEEGLPGYVDVAEGNDLALTLFQEATVVALTLKPGQKIRVAPAGVNRKAIGEGITGTVVSSTRKGKTFLVQLTTDAPTQAFEVGKLARLWAGNE</sequence>
<evidence type="ECO:0000313" key="2">
    <source>
        <dbReference type="EMBL" id="QDU98012.1"/>
    </source>
</evidence>
<dbReference type="OrthoDB" id="259443at2"/>
<keyword evidence="3" id="KW-1185">Reference proteome</keyword>
<organism evidence="2 3">
    <name type="scientific">Lignipirellula cremea</name>
    <dbReference type="NCBI Taxonomy" id="2528010"/>
    <lineage>
        <taxon>Bacteria</taxon>
        <taxon>Pseudomonadati</taxon>
        <taxon>Planctomycetota</taxon>
        <taxon>Planctomycetia</taxon>
        <taxon>Pirellulales</taxon>
        <taxon>Pirellulaceae</taxon>
        <taxon>Lignipirellula</taxon>
    </lineage>
</organism>
<keyword evidence="1" id="KW-0732">Signal</keyword>
<feature type="chain" id="PRO_5021734386" description="KOW domain-containing protein" evidence="1">
    <location>
        <begin position="28"/>
        <end position="329"/>
    </location>
</feature>
<gene>
    <name evidence="2" type="ORF">Pla8534_58730</name>
</gene>
<protein>
    <recommendedName>
        <fullName evidence="4">KOW domain-containing protein</fullName>
    </recommendedName>
</protein>
<name>A0A518E1R8_9BACT</name>
<reference evidence="2 3" key="1">
    <citation type="submission" date="2019-02" db="EMBL/GenBank/DDBJ databases">
        <title>Deep-cultivation of Planctomycetes and their phenomic and genomic characterization uncovers novel biology.</title>
        <authorList>
            <person name="Wiegand S."/>
            <person name="Jogler M."/>
            <person name="Boedeker C."/>
            <person name="Pinto D."/>
            <person name="Vollmers J."/>
            <person name="Rivas-Marin E."/>
            <person name="Kohn T."/>
            <person name="Peeters S.H."/>
            <person name="Heuer A."/>
            <person name="Rast P."/>
            <person name="Oberbeckmann S."/>
            <person name="Bunk B."/>
            <person name="Jeske O."/>
            <person name="Meyerdierks A."/>
            <person name="Storesund J.E."/>
            <person name="Kallscheuer N."/>
            <person name="Luecker S."/>
            <person name="Lage O.M."/>
            <person name="Pohl T."/>
            <person name="Merkel B.J."/>
            <person name="Hornburger P."/>
            <person name="Mueller R.-W."/>
            <person name="Bruemmer F."/>
            <person name="Labrenz M."/>
            <person name="Spormann A.M."/>
            <person name="Op den Camp H."/>
            <person name="Overmann J."/>
            <person name="Amann R."/>
            <person name="Jetten M.S.M."/>
            <person name="Mascher T."/>
            <person name="Medema M.H."/>
            <person name="Devos D.P."/>
            <person name="Kaster A.-K."/>
            <person name="Ovreas L."/>
            <person name="Rohde M."/>
            <person name="Galperin M.Y."/>
            <person name="Jogler C."/>
        </authorList>
    </citation>
    <scope>NUCLEOTIDE SEQUENCE [LARGE SCALE GENOMIC DNA]</scope>
    <source>
        <strain evidence="2 3">Pla85_3_4</strain>
    </source>
</reference>